<protein>
    <submittedName>
        <fullName evidence="1">Uncharacterized protein</fullName>
    </submittedName>
</protein>
<evidence type="ECO:0000313" key="2">
    <source>
        <dbReference type="Proteomes" id="UP000005238"/>
    </source>
</evidence>
<organism evidence="1 2">
    <name type="scientific">Phytophthora ramorum</name>
    <name type="common">Sudden oak death agent</name>
    <dbReference type="NCBI Taxonomy" id="164328"/>
    <lineage>
        <taxon>Eukaryota</taxon>
        <taxon>Sar</taxon>
        <taxon>Stramenopiles</taxon>
        <taxon>Oomycota</taxon>
        <taxon>Peronosporomycetes</taxon>
        <taxon>Peronosporales</taxon>
        <taxon>Peronosporaceae</taxon>
        <taxon>Phytophthora</taxon>
    </lineage>
</organism>
<sequence>MRSYQFPHVAAKSVEASSGFQMSSGRGRLGYVAFTHATRVRVPVWEFCFSAPAAATHRMDALYAGQHGDRTVSYCRAAVLLCCCAVLALCELGGASQFPHVAAKSVEASSGFQTSSGRGRLGYVAFTHATRVRVPVWEFCFSAPAAATHRMDALYAGQHGDRTVSYCRAAVMLCCCAVLALCELGGASQFPHVAAKSVEASSGFQTSSGRGQLLPRCCAAVLLCCCAVLALCELGGASQFPHVAAKSVEASSGFQTSSGRG</sequence>
<dbReference type="HOGENOM" id="CLU_1067392_0_0_1"/>
<proteinExistence type="predicted"/>
<dbReference type="Proteomes" id="UP000005238">
    <property type="component" value="Unassembled WGS sequence"/>
</dbReference>
<dbReference type="EnsemblProtists" id="Phyra81131">
    <property type="protein sequence ID" value="Phyra81131"/>
    <property type="gene ID" value="Phyra81131"/>
</dbReference>
<reference evidence="2" key="1">
    <citation type="journal article" date="2006" name="Science">
        <title>Phytophthora genome sequences uncover evolutionary origins and mechanisms of pathogenesis.</title>
        <authorList>
            <person name="Tyler B.M."/>
            <person name="Tripathy S."/>
            <person name="Zhang X."/>
            <person name="Dehal P."/>
            <person name="Jiang R.H."/>
            <person name="Aerts A."/>
            <person name="Arredondo F.D."/>
            <person name="Baxter L."/>
            <person name="Bensasson D."/>
            <person name="Beynon J.L."/>
            <person name="Chapman J."/>
            <person name="Damasceno C.M."/>
            <person name="Dorrance A.E."/>
            <person name="Dou D."/>
            <person name="Dickerman A.W."/>
            <person name="Dubchak I.L."/>
            <person name="Garbelotto M."/>
            <person name="Gijzen M."/>
            <person name="Gordon S.G."/>
            <person name="Govers F."/>
            <person name="Grunwald N.J."/>
            <person name="Huang W."/>
            <person name="Ivors K.L."/>
            <person name="Jones R.W."/>
            <person name="Kamoun S."/>
            <person name="Krampis K."/>
            <person name="Lamour K.H."/>
            <person name="Lee M.K."/>
            <person name="McDonald W.H."/>
            <person name="Medina M."/>
            <person name="Meijer H.J."/>
            <person name="Nordberg E.K."/>
            <person name="Maclean D.J."/>
            <person name="Ospina-Giraldo M.D."/>
            <person name="Morris P.F."/>
            <person name="Phuntumart V."/>
            <person name="Putnam N.H."/>
            <person name="Rash S."/>
            <person name="Rose J.K."/>
            <person name="Sakihama Y."/>
            <person name="Salamov A.A."/>
            <person name="Savidor A."/>
            <person name="Scheuring C.F."/>
            <person name="Smith B.M."/>
            <person name="Sobral B.W."/>
            <person name="Terry A."/>
            <person name="Torto-Alalibo T.A."/>
            <person name="Win J."/>
            <person name="Xu Z."/>
            <person name="Zhang H."/>
            <person name="Grigoriev I.V."/>
            <person name="Rokhsar D.S."/>
            <person name="Boore J.L."/>
        </authorList>
    </citation>
    <scope>NUCLEOTIDE SEQUENCE [LARGE SCALE GENOMIC DNA]</scope>
    <source>
        <strain evidence="2">Pr102</strain>
    </source>
</reference>
<reference evidence="1" key="2">
    <citation type="submission" date="2015-06" db="UniProtKB">
        <authorList>
            <consortium name="EnsemblProtists"/>
        </authorList>
    </citation>
    <scope>IDENTIFICATION</scope>
    <source>
        <strain evidence="1">Pr102</strain>
    </source>
</reference>
<evidence type="ECO:0000313" key="1">
    <source>
        <dbReference type="EnsemblProtists" id="Phyra81131"/>
    </source>
</evidence>
<name>H3GV15_PHYRM</name>
<accession>H3GV15</accession>
<dbReference type="InParanoid" id="H3GV15"/>
<keyword evidence="2" id="KW-1185">Reference proteome</keyword>
<dbReference type="EMBL" id="DS566053">
    <property type="status" value="NOT_ANNOTATED_CDS"/>
    <property type="molecule type" value="Genomic_DNA"/>
</dbReference>
<dbReference type="AlphaFoldDB" id="H3GV15"/>